<proteinExistence type="predicted"/>
<dbReference type="AlphaFoldDB" id="A0A1G2LF51"/>
<comment type="caution">
    <text evidence="1">The sequence shown here is derived from an EMBL/GenBank/DDBJ whole genome shotgun (WGS) entry which is preliminary data.</text>
</comment>
<organism evidence="1 2">
    <name type="scientific">Candidatus Sungbacteria bacterium RIFCSPLOWO2_02_FULL_48_13b</name>
    <dbReference type="NCBI Taxonomy" id="1802283"/>
    <lineage>
        <taxon>Bacteria</taxon>
        <taxon>Candidatus Sungiibacteriota</taxon>
    </lineage>
</organism>
<evidence type="ECO:0000313" key="1">
    <source>
        <dbReference type="EMBL" id="OHA10265.1"/>
    </source>
</evidence>
<gene>
    <name evidence="1" type="ORF">A3H71_02055</name>
</gene>
<accession>A0A1G2LF51</accession>
<dbReference type="EMBL" id="MHQV01000034">
    <property type="protein sequence ID" value="OHA10265.1"/>
    <property type="molecule type" value="Genomic_DNA"/>
</dbReference>
<protein>
    <submittedName>
        <fullName evidence="1">Uncharacterized protein</fullName>
    </submittedName>
</protein>
<sequence>MANAVVQKEIKALKERQGRLERLFYSLLGPKVIGEDEEIRPSYMRKLQRISKRMDQGRGAITVHTKAELEKFLKGL</sequence>
<evidence type="ECO:0000313" key="2">
    <source>
        <dbReference type="Proteomes" id="UP000179052"/>
    </source>
</evidence>
<name>A0A1G2LF51_9BACT</name>
<dbReference type="STRING" id="1802283.A3H71_02055"/>
<dbReference type="Proteomes" id="UP000179052">
    <property type="component" value="Unassembled WGS sequence"/>
</dbReference>
<reference evidence="1 2" key="1">
    <citation type="journal article" date="2016" name="Nat. Commun.">
        <title>Thousands of microbial genomes shed light on interconnected biogeochemical processes in an aquifer system.</title>
        <authorList>
            <person name="Anantharaman K."/>
            <person name="Brown C.T."/>
            <person name="Hug L.A."/>
            <person name="Sharon I."/>
            <person name="Castelle C.J."/>
            <person name="Probst A.J."/>
            <person name="Thomas B.C."/>
            <person name="Singh A."/>
            <person name="Wilkins M.J."/>
            <person name="Karaoz U."/>
            <person name="Brodie E.L."/>
            <person name="Williams K.H."/>
            <person name="Hubbard S.S."/>
            <person name="Banfield J.F."/>
        </authorList>
    </citation>
    <scope>NUCLEOTIDE SEQUENCE [LARGE SCALE GENOMIC DNA]</scope>
</reference>